<keyword evidence="2" id="KW-1185">Reference proteome</keyword>
<comment type="caution">
    <text evidence="1">The sequence shown here is derived from an EMBL/GenBank/DDBJ whole genome shotgun (WGS) entry which is preliminary data.</text>
</comment>
<reference evidence="2" key="1">
    <citation type="submission" date="2017-10" db="EMBL/GenBank/DDBJ databases">
        <title>Rapid genome shrinkage in a self-fertile nematode reveals novel sperm competition proteins.</title>
        <authorList>
            <person name="Yin D."/>
            <person name="Schwarz E.M."/>
            <person name="Thomas C.G."/>
            <person name="Felde R.L."/>
            <person name="Korf I.F."/>
            <person name="Cutter A.D."/>
            <person name="Schartner C.M."/>
            <person name="Ralston E.J."/>
            <person name="Meyer B.J."/>
            <person name="Haag E.S."/>
        </authorList>
    </citation>
    <scope>NUCLEOTIDE SEQUENCE [LARGE SCALE GENOMIC DNA]</scope>
    <source>
        <strain evidence="2">JU1422</strain>
    </source>
</reference>
<dbReference type="EMBL" id="PDUG01000005">
    <property type="protein sequence ID" value="PIC29139.1"/>
    <property type="molecule type" value="Genomic_DNA"/>
</dbReference>
<protein>
    <submittedName>
        <fullName evidence="1">Uncharacterized protein</fullName>
    </submittedName>
</protein>
<dbReference type="AlphaFoldDB" id="A0A2G5TP95"/>
<evidence type="ECO:0000313" key="1">
    <source>
        <dbReference type="EMBL" id="PIC29139.1"/>
    </source>
</evidence>
<accession>A0A2G5TP95</accession>
<evidence type="ECO:0000313" key="2">
    <source>
        <dbReference type="Proteomes" id="UP000230233"/>
    </source>
</evidence>
<sequence>MVSLLDMPDVPMNSILGHGGPSVIFPLRKVCKNLRDYIDRTMPELNISEISIHFGYEKIEVTWAHHLEDVEISYMLQGNGYKTVCGEHENFIESVDYMEGFWNDYILTMKYQKSSLKRFHLHLCNSPDDGVSKFLEQYENSGTLRTQYLDLGSITATKFP</sequence>
<dbReference type="Proteomes" id="UP000230233">
    <property type="component" value="Chromosome V"/>
</dbReference>
<dbReference type="OrthoDB" id="512036at2759"/>
<organism evidence="1 2">
    <name type="scientific">Caenorhabditis nigoni</name>
    <dbReference type="NCBI Taxonomy" id="1611254"/>
    <lineage>
        <taxon>Eukaryota</taxon>
        <taxon>Metazoa</taxon>
        <taxon>Ecdysozoa</taxon>
        <taxon>Nematoda</taxon>
        <taxon>Chromadorea</taxon>
        <taxon>Rhabditida</taxon>
        <taxon>Rhabditina</taxon>
        <taxon>Rhabditomorpha</taxon>
        <taxon>Rhabditoidea</taxon>
        <taxon>Rhabditidae</taxon>
        <taxon>Peloderinae</taxon>
        <taxon>Caenorhabditis</taxon>
    </lineage>
</organism>
<gene>
    <name evidence="1" type="primary">Cnig_chr_V.g20828</name>
    <name evidence="1" type="ORF">B9Z55_020828</name>
</gene>
<name>A0A2G5TP95_9PELO</name>
<proteinExistence type="predicted"/>